<feature type="signal peptide" evidence="1">
    <location>
        <begin position="1"/>
        <end position="25"/>
    </location>
</feature>
<reference evidence="2 3" key="1">
    <citation type="submission" date="2018-02" db="EMBL/GenBank/DDBJ databases">
        <title>Genomic Encyclopedia of Archaeal and Bacterial Type Strains, Phase II (KMG-II): from individual species to whole genera.</title>
        <authorList>
            <person name="Goeker M."/>
        </authorList>
    </citation>
    <scope>NUCLEOTIDE SEQUENCE [LARGE SCALE GENOMIC DNA]</scope>
    <source>
        <strain evidence="2 3">DSM 18921</strain>
    </source>
</reference>
<keyword evidence="1" id="KW-0732">Signal</keyword>
<feature type="chain" id="PRO_5015467939" evidence="1">
    <location>
        <begin position="26"/>
        <end position="83"/>
    </location>
</feature>
<dbReference type="AlphaFoldDB" id="A0A2S8SDX3"/>
<proteinExistence type="predicted"/>
<accession>A0A2S8SDX3</accession>
<keyword evidence="3" id="KW-1185">Reference proteome</keyword>
<evidence type="ECO:0000313" key="3">
    <source>
        <dbReference type="Proteomes" id="UP000238338"/>
    </source>
</evidence>
<gene>
    <name evidence="2" type="ORF">LX70_00769</name>
</gene>
<dbReference type="EMBL" id="PVEP01000001">
    <property type="protein sequence ID" value="PQV58949.1"/>
    <property type="molecule type" value="Genomic_DNA"/>
</dbReference>
<name>A0A2S8SDX3_9RHOB</name>
<organism evidence="2 3">
    <name type="scientific">Albidovulum denitrificans</name>
    <dbReference type="NCBI Taxonomy" id="404881"/>
    <lineage>
        <taxon>Bacteria</taxon>
        <taxon>Pseudomonadati</taxon>
        <taxon>Pseudomonadota</taxon>
        <taxon>Alphaproteobacteria</taxon>
        <taxon>Rhodobacterales</taxon>
        <taxon>Paracoccaceae</taxon>
        <taxon>Albidovulum</taxon>
    </lineage>
</organism>
<comment type="caution">
    <text evidence="2">The sequence shown here is derived from an EMBL/GenBank/DDBJ whole genome shotgun (WGS) entry which is preliminary data.</text>
</comment>
<sequence>MSAYKIASLSIALCSGLLLASFLMAAESTTPAPHAQMNRASYDSPRPPVAIAQMNRAAYRKIAPSAQMNRALYRKDRLAAVTR</sequence>
<protein>
    <submittedName>
        <fullName evidence="2">Uncharacterized protein</fullName>
    </submittedName>
</protein>
<evidence type="ECO:0000313" key="2">
    <source>
        <dbReference type="EMBL" id="PQV58949.1"/>
    </source>
</evidence>
<dbReference type="RefSeq" id="WP_105513169.1">
    <property type="nucleotide sequence ID" value="NZ_PVEP01000001.1"/>
</dbReference>
<evidence type="ECO:0000256" key="1">
    <source>
        <dbReference type="SAM" id="SignalP"/>
    </source>
</evidence>
<dbReference type="Proteomes" id="UP000238338">
    <property type="component" value="Unassembled WGS sequence"/>
</dbReference>